<evidence type="ECO:0000256" key="4">
    <source>
        <dbReference type="ARBA" id="ARBA00022692"/>
    </source>
</evidence>
<evidence type="ECO:0000256" key="6">
    <source>
        <dbReference type="ARBA" id="ARBA00022989"/>
    </source>
</evidence>
<keyword evidence="4 10" id="KW-0812">Transmembrane</keyword>
<dbReference type="Pfam" id="PF06645">
    <property type="entry name" value="SPC12"/>
    <property type="match status" value="1"/>
</dbReference>
<comment type="caution">
    <text evidence="11">The sequence shown here is derived from an EMBL/GenBank/DDBJ whole genome shotgun (WGS) entry which is preliminary data.</text>
</comment>
<dbReference type="EMBL" id="JBGFUD010010084">
    <property type="protein sequence ID" value="MFH4982787.1"/>
    <property type="molecule type" value="Genomic_DNA"/>
</dbReference>
<evidence type="ECO:0000256" key="5">
    <source>
        <dbReference type="ARBA" id="ARBA00022824"/>
    </source>
</evidence>
<keyword evidence="6 10" id="KW-1133">Transmembrane helix</keyword>
<name>A0ABD6F0R9_9BILA</name>
<dbReference type="Proteomes" id="UP001608902">
    <property type="component" value="Unassembled WGS sequence"/>
</dbReference>
<keyword evidence="5" id="KW-0256">Endoplasmic reticulum</keyword>
<protein>
    <recommendedName>
        <fullName evidence="3">Signal peptidase complex subunit 1</fullName>
    </recommendedName>
    <alternativeName>
        <fullName evidence="8">Microsomal signal peptidase 12 kDa subunit</fullName>
    </alternativeName>
</protein>
<evidence type="ECO:0000313" key="12">
    <source>
        <dbReference type="Proteomes" id="UP001608902"/>
    </source>
</evidence>
<comment type="subcellular location">
    <subcellularLocation>
        <location evidence="1">Endoplasmic reticulum membrane</location>
        <topology evidence="1">Multi-pass membrane protein</topology>
    </subcellularLocation>
</comment>
<dbReference type="PANTHER" id="PTHR13202:SF0">
    <property type="entry name" value="SIGNAL PEPTIDASE COMPLEX SUBUNIT 1"/>
    <property type="match status" value="1"/>
</dbReference>
<evidence type="ECO:0000256" key="9">
    <source>
        <dbReference type="ARBA" id="ARBA00045204"/>
    </source>
</evidence>
<gene>
    <name evidence="11" type="ORF">AB6A40_009496</name>
</gene>
<dbReference type="PANTHER" id="PTHR13202">
    <property type="entry name" value="MICROSOMAL SIGNAL PEPTIDASE 12 KDA SUBUNIT"/>
    <property type="match status" value="1"/>
</dbReference>
<comment type="function">
    <text evidence="9">Component of the signal peptidase complex (SPC) which catalyzes the cleavage of N-terminal signal sequences from nascent proteins as they are translocated into the lumen of the endoplasmic reticulum. Dispensable for SPC enzymatic activity.</text>
</comment>
<keyword evidence="12" id="KW-1185">Reference proteome</keyword>
<dbReference type="GO" id="GO:0005789">
    <property type="term" value="C:endoplasmic reticulum membrane"/>
    <property type="evidence" value="ECO:0007669"/>
    <property type="project" value="UniProtKB-SubCell"/>
</dbReference>
<sequence>MDGIIQSLPAPLRRISTYMDFVGQQKAERVFQVILVVSGIIGFCVGYFTQQMSHAVYTLLGGFALSCLIILPPWPLFRRNPIHWQPVQPVTVPKEKKKTK</sequence>
<proteinExistence type="inferred from homology"/>
<evidence type="ECO:0000256" key="1">
    <source>
        <dbReference type="ARBA" id="ARBA00004477"/>
    </source>
</evidence>
<dbReference type="InterPro" id="IPR009542">
    <property type="entry name" value="Spc1/SPCS1"/>
</dbReference>
<evidence type="ECO:0000256" key="7">
    <source>
        <dbReference type="ARBA" id="ARBA00023136"/>
    </source>
</evidence>
<evidence type="ECO:0000256" key="2">
    <source>
        <dbReference type="ARBA" id="ARBA00005245"/>
    </source>
</evidence>
<organism evidence="11 12">
    <name type="scientific">Gnathostoma spinigerum</name>
    <dbReference type="NCBI Taxonomy" id="75299"/>
    <lineage>
        <taxon>Eukaryota</taxon>
        <taxon>Metazoa</taxon>
        <taxon>Ecdysozoa</taxon>
        <taxon>Nematoda</taxon>
        <taxon>Chromadorea</taxon>
        <taxon>Rhabditida</taxon>
        <taxon>Spirurina</taxon>
        <taxon>Gnathostomatomorpha</taxon>
        <taxon>Gnathostomatoidea</taxon>
        <taxon>Gnathostomatidae</taxon>
        <taxon>Gnathostoma</taxon>
    </lineage>
</organism>
<feature type="transmembrane region" description="Helical" evidence="10">
    <location>
        <begin position="55"/>
        <end position="77"/>
    </location>
</feature>
<evidence type="ECO:0000256" key="3">
    <source>
        <dbReference type="ARBA" id="ARBA00017059"/>
    </source>
</evidence>
<dbReference type="AlphaFoldDB" id="A0ABD6F0R9"/>
<evidence type="ECO:0000256" key="8">
    <source>
        <dbReference type="ARBA" id="ARBA00032913"/>
    </source>
</evidence>
<evidence type="ECO:0000313" key="11">
    <source>
        <dbReference type="EMBL" id="MFH4982787.1"/>
    </source>
</evidence>
<reference evidence="11 12" key="1">
    <citation type="submission" date="2024-08" db="EMBL/GenBank/DDBJ databases">
        <title>Gnathostoma spinigerum genome.</title>
        <authorList>
            <person name="Gonzalez-Bertolin B."/>
            <person name="Monzon S."/>
            <person name="Zaballos A."/>
            <person name="Jimenez P."/>
            <person name="Dekumyoy P."/>
            <person name="Varona S."/>
            <person name="Cuesta I."/>
            <person name="Sumanam S."/>
            <person name="Adisakwattana P."/>
            <person name="Gasser R.B."/>
            <person name="Hernandez-Gonzalez A."/>
            <person name="Young N.D."/>
            <person name="Perteguer M.J."/>
        </authorList>
    </citation>
    <scope>NUCLEOTIDE SEQUENCE [LARGE SCALE GENOMIC DNA]</scope>
    <source>
        <strain evidence="11">AL3</strain>
        <tissue evidence="11">Liver</tissue>
    </source>
</reference>
<accession>A0ABD6F0R9</accession>
<evidence type="ECO:0000256" key="10">
    <source>
        <dbReference type="SAM" id="Phobius"/>
    </source>
</evidence>
<keyword evidence="7 10" id="KW-0472">Membrane</keyword>
<feature type="transmembrane region" description="Helical" evidence="10">
    <location>
        <begin position="30"/>
        <end position="49"/>
    </location>
</feature>
<comment type="similarity">
    <text evidence="2">Belongs to the SPCS1 family.</text>
</comment>